<sequence>MPVPYQRLLDILEPSQVCPAPPGTAAAAATSSRAIRHIPSSTSSNYSASISEHLHEIAQFRASNVPPSLGESMVATIKGTADLCISVPGGGVAKPGRQTSPIDEDDEDMRGCWKWDFCAADAILRATGGGILNQKGDLLSYGDEEPAYTGSVVCAGTPQHLDRCQQQLKLESIRFA</sequence>
<reference evidence="3" key="1">
    <citation type="submission" date="2021-01" db="EMBL/GenBank/DDBJ databases">
        <authorList>
            <person name="Corre E."/>
            <person name="Pelletier E."/>
            <person name="Niang G."/>
            <person name="Scheremetjew M."/>
            <person name="Finn R."/>
            <person name="Kale V."/>
            <person name="Holt S."/>
            <person name="Cochrane G."/>
            <person name="Meng A."/>
            <person name="Brown T."/>
            <person name="Cohen L."/>
        </authorList>
    </citation>
    <scope>NUCLEOTIDE SEQUENCE</scope>
    <source>
        <strain evidence="3">CCMP3346</strain>
    </source>
</reference>
<organism evidence="3">
    <name type="scientific">Vitrella brassicaformis</name>
    <dbReference type="NCBI Taxonomy" id="1169539"/>
    <lineage>
        <taxon>Eukaryota</taxon>
        <taxon>Sar</taxon>
        <taxon>Alveolata</taxon>
        <taxon>Colpodellida</taxon>
        <taxon>Vitrellaceae</taxon>
        <taxon>Vitrella</taxon>
    </lineage>
</organism>
<proteinExistence type="inferred from homology"/>
<comment type="similarity">
    <text evidence="1">Belongs to the inositol monophosphatase superfamily.</text>
</comment>
<dbReference type="AlphaFoldDB" id="A0A7S1P8I5"/>
<dbReference type="GO" id="GO:0046872">
    <property type="term" value="F:metal ion binding"/>
    <property type="evidence" value="ECO:0007669"/>
    <property type="project" value="UniProtKB-KW"/>
</dbReference>
<dbReference type="Pfam" id="PF00459">
    <property type="entry name" value="Inositol_P"/>
    <property type="match status" value="1"/>
</dbReference>
<evidence type="ECO:0000256" key="2">
    <source>
        <dbReference type="PIRSR" id="PIRSR600760-2"/>
    </source>
</evidence>
<accession>A0A7S1P8I5</accession>
<evidence type="ECO:0000313" key="3">
    <source>
        <dbReference type="EMBL" id="CAD9065283.1"/>
    </source>
</evidence>
<comment type="cofactor">
    <cofactor evidence="2">
        <name>Mg(2+)</name>
        <dbReference type="ChEBI" id="CHEBI:18420"/>
    </cofactor>
</comment>
<dbReference type="GO" id="GO:0046854">
    <property type="term" value="P:phosphatidylinositol phosphate biosynthetic process"/>
    <property type="evidence" value="ECO:0007669"/>
    <property type="project" value="InterPro"/>
</dbReference>
<dbReference type="InterPro" id="IPR020550">
    <property type="entry name" value="Inositol_monophosphatase_CS"/>
</dbReference>
<name>A0A7S1P8I5_9ALVE</name>
<evidence type="ECO:0000256" key="1">
    <source>
        <dbReference type="ARBA" id="ARBA00009759"/>
    </source>
</evidence>
<keyword evidence="2" id="KW-0479">Metal-binding</keyword>
<dbReference type="InterPro" id="IPR000760">
    <property type="entry name" value="Inositol_monophosphatase-like"/>
</dbReference>
<dbReference type="EMBL" id="HBGB01034509">
    <property type="protein sequence ID" value="CAD9065283.1"/>
    <property type="molecule type" value="Transcribed_RNA"/>
</dbReference>
<gene>
    <name evidence="3" type="ORF">VBRA1451_LOCUS20353</name>
</gene>
<keyword evidence="2" id="KW-0460">Magnesium</keyword>
<dbReference type="SUPFAM" id="SSF56655">
    <property type="entry name" value="Carbohydrate phosphatase"/>
    <property type="match status" value="1"/>
</dbReference>
<protein>
    <submittedName>
        <fullName evidence="3">Uncharacterized protein</fullName>
    </submittedName>
</protein>
<dbReference type="Gene3D" id="3.40.190.80">
    <property type="match status" value="1"/>
</dbReference>
<feature type="binding site" evidence="2">
    <location>
        <position position="116"/>
    </location>
    <ligand>
        <name>Mg(2+)</name>
        <dbReference type="ChEBI" id="CHEBI:18420"/>
        <label>1</label>
        <note>catalytic</note>
    </ligand>
</feature>
<dbReference type="PROSITE" id="PS00630">
    <property type="entry name" value="IMP_2"/>
    <property type="match status" value="1"/>
</dbReference>